<accession>V4MPT7</accession>
<proteinExistence type="predicted"/>
<evidence type="ECO:0000313" key="3">
    <source>
        <dbReference type="Proteomes" id="UP000030689"/>
    </source>
</evidence>
<protein>
    <recommendedName>
        <fullName evidence="1">MINDY deubiquitinase domain-containing protein</fullName>
    </recommendedName>
</protein>
<evidence type="ECO:0000313" key="2">
    <source>
        <dbReference type="EMBL" id="ESQ55048.1"/>
    </source>
</evidence>
<sequence>KKIYQQSTTFSISSDLQLRRIPLNLLLVLRIFPPKMTKTNRESQNETGKRVITYKTKEVYFFGRKTRIILQNENGPCPLIAICNVLLLRNKMKLYANCFQVSQDKLLSLVADVLFEATSGVDSYDDEYIKNLSDAIDLLQRFADGINVNIRFRSIDDFELTPELAIFQSLKIPLCHGWIVDNEDFQTATAIGCKSYNDLMTGLVTLETQARSCQIERSIDFTATLEVPSQRCSKTSSFADSTPTSAEHGRLRRGDVEEEIVLLRALKLSEREKLGFDTCRDSSSGGESVSEDDTLLDSVDTITPGSSNICHQSKCDDQFFSKESEDETDFDVGEVVCSATSITKSSGALDHGQLSSTELGDDTVCEVETEKSSKTNALHVTSSDTISAEKANLESIKIDSSSEIPLKSEAVTSINPDLSGSSQDDDKPRYEAECVSLGSPVIEERDTNGLTSEDDYNFTMVEIAGKLIKNFLSNNLSQLTDIGIYYLQEELIEGELCVFFRNNHFYTMLKVILLLICTAFLEQSRRLFVFRSLFFTLILQHDNALYTLVTDEGYLNERDVVWEKLYQVSGDSVFVNGEFKVFNCDSGKWDQQSAVSNTADYIFGINSSSKEGMEIE</sequence>
<dbReference type="InterPro" id="IPR033979">
    <property type="entry name" value="MINDY_domain"/>
</dbReference>
<dbReference type="GO" id="GO:0016807">
    <property type="term" value="F:cysteine-type carboxypeptidase activity"/>
    <property type="evidence" value="ECO:0007669"/>
    <property type="project" value="TreeGrafter"/>
</dbReference>
<organism evidence="2 3">
    <name type="scientific">Eutrema salsugineum</name>
    <name type="common">Saltwater cress</name>
    <name type="synonym">Sisymbrium salsugineum</name>
    <dbReference type="NCBI Taxonomy" id="72664"/>
    <lineage>
        <taxon>Eukaryota</taxon>
        <taxon>Viridiplantae</taxon>
        <taxon>Streptophyta</taxon>
        <taxon>Embryophyta</taxon>
        <taxon>Tracheophyta</taxon>
        <taxon>Spermatophyta</taxon>
        <taxon>Magnoliopsida</taxon>
        <taxon>eudicotyledons</taxon>
        <taxon>Gunneridae</taxon>
        <taxon>Pentapetalae</taxon>
        <taxon>rosids</taxon>
        <taxon>malvids</taxon>
        <taxon>Brassicales</taxon>
        <taxon>Brassicaceae</taxon>
        <taxon>Eutremeae</taxon>
        <taxon>Eutrema</taxon>
    </lineage>
</organism>
<reference evidence="2 3" key="1">
    <citation type="journal article" date="2013" name="Front. Plant Sci.">
        <title>The Reference Genome of the Halophytic Plant Eutrema salsugineum.</title>
        <authorList>
            <person name="Yang R."/>
            <person name="Jarvis D.E."/>
            <person name="Chen H."/>
            <person name="Beilstein M.A."/>
            <person name="Grimwood J."/>
            <person name="Jenkins J."/>
            <person name="Shu S."/>
            <person name="Prochnik S."/>
            <person name="Xin M."/>
            <person name="Ma C."/>
            <person name="Schmutz J."/>
            <person name="Wing R.A."/>
            <person name="Mitchell-Olds T."/>
            <person name="Schumaker K.S."/>
            <person name="Wang X."/>
        </authorList>
    </citation>
    <scope>NUCLEOTIDE SEQUENCE [LARGE SCALE GENOMIC DNA]</scope>
</reference>
<dbReference type="OMA" id="FNCKFDS"/>
<dbReference type="GO" id="GO:0005829">
    <property type="term" value="C:cytosol"/>
    <property type="evidence" value="ECO:0007669"/>
    <property type="project" value="TreeGrafter"/>
</dbReference>
<dbReference type="GO" id="GO:0071944">
    <property type="term" value="C:cell periphery"/>
    <property type="evidence" value="ECO:0007669"/>
    <property type="project" value="TreeGrafter"/>
</dbReference>
<keyword evidence="3" id="KW-1185">Reference proteome</keyword>
<gene>
    <name evidence="2" type="ORF">EUTSA_v10027519mg</name>
</gene>
<dbReference type="PANTHER" id="PTHR18063">
    <property type="entry name" value="NF-E2 INDUCIBLE PROTEIN"/>
    <property type="match status" value="1"/>
</dbReference>
<evidence type="ECO:0000259" key="1">
    <source>
        <dbReference type="Pfam" id="PF04424"/>
    </source>
</evidence>
<name>V4MPT7_EUTSA</name>
<dbReference type="KEGG" id="eus:EUTSA_v10027519mg"/>
<feature type="non-terminal residue" evidence="2">
    <location>
        <position position="1"/>
    </location>
</feature>
<dbReference type="EMBL" id="KI517384">
    <property type="protein sequence ID" value="ESQ55048.1"/>
    <property type="molecule type" value="Genomic_DNA"/>
</dbReference>
<dbReference type="eggNOG" id="KOG2427">
    <property type="taxonomic scope" value="Eukaryota"/>
</dbReference>
<dbReference type="PANTHER" id="PTHR18063:SF20">
    <property type="entry name" value="MINDY DEUBIQUITINASE DOMAIN-CONTAINING PROTEIN"/>
    <property type="match status" value="1"/>
</dbReference>
<dbReference type="GO" id="GO:0071108">
    <property type="term" value="P:protein K48-linked deubiquitination"/>
    <property type="evidence" value="ECO:0007669"/>
    <property type="project" value="TreeGrafter"/>
</dbReference>
<dbReference type="GO" id="GO:1990380">
    <property type="term" value="F:K48-linked deubiquitinase activity"/>
    <property type="evidence" value="ECO:0007669"/>
    <property type="project" value="InterPro"/>
</dbReference>
<feature type="domain" description="MINDY deubiquitinase" evidence="1">
    <location>
        <begin position="53"/>
        <end position="579"/>
    </location>
</feature>
<dbReference type="Proteomes" id="UP000030689">
    <property type="component" value="Unassembled WGS sequence"/>
</dbReference>
<dbReference type="GO" id="GO:0004843">
    <property type="term" value="F:cysteine-type deubiquitinase activity"/>
    <property type="evidence" value="ECO:0007669"/>
    <property type="project" value="InterPro"/>
</dbReference>
<dbReference type="STRING" id="72664.V4MPT7"/>
<dbReference type="Gramene" id="ESQ55048">
    <property type="protein sequence ID" value="ESQ55048"/>
    <property type="gene ID" value="EUTSA_v10027519mg"/>
</dbReference>
<dbReference type="AlphaFoldDB" id="V4MPT7"/>
<dbReference type="InterPro" id="IPR007518">
    <property type="entry name" value="MINDY"/>
</dbReference>
<dbReference type="Pfam" id="PF04424">
    <property type="entry name" value="MINDY_DUB"/>
    <property type="match status" value="1"/>
</dbReference>